<evidence type="ECO:0008006" key="7">
    <source>
        <dbReference type="Google" id="ProtNLM"/>
    </source>
</evidence>
<evidence type="ECO:0000256" key="4">
    <source>
        <dbReference type="ARBA" id="ARBA00022833"/>
    </source>
</evidence>
<evidence type="ECO:0000313" key="6">
    <source>
        <dbReference type="Proteomes" id="UP000007939"/>
    </source>
</evidence>
<evidence type="ECO:0000256" key="3">
    <source>
        <dbReference type="ARBA" id="ARBA00022723"/>
    </source>
</evidence>
<evidence type="ECO:0000256" key="2">
    <source>
        <dbReference type="ARBA" id="ARBA00022679"/>
    </source>
</evidence>
<dbReference type="Pfam" id="PF05853">
    <property type="entry name" value="BKACE"/>
    <property type="match status" value="1"/>
</dbReference>
<dbReference type="RefSeq" id="WP_013739659.1">
    <property type="nucleotide sequence ID" value="NC_015436.1"/>
</dbReference>
<dbReference type="Gene3D" id="3.20.20.70">
    <property type="entry name" value="Aldolase class I"/>
    <property type="match status" value="1"/>
</dbReference>
<dbReference type="GO" id="GO:0043720">
    <property type="term" value="F:3-keto-5-aminohexanoate cleavage activity"/>
    <property type="evidence" value="ECO:0007669"/>
    <property type="project" value="InterPro"/>
</dbReference>
<keyword evidence="6" id="KW-1185">Reference proteome</keyword>
<sequence length="267" mass="30019">MNKKPLVIVATPNICWLNSEVTYPRTADEIITEAVRCREAGASVLHTHAEGQWSEVINGVRNASDIIIQSGMSSIPLQERIELFEQKSDMVSIIANHHAEAFTQVNCDLLHPLAELEEYAVACRQYGVKPEWEIWHPGSIWNLNKLIEKGLLDPPYITTFFLGWPGGTWSPPTVQEYLYRKSLMPENCVITVSIMCKEQMDILVSAIIHGDNVRVGTEDWPYLQNGKIAETHELVKEIADISRSLGRPVATPAQAREMTGIPMMVKK</sequence>
<dbReference type="GO" id="GO:0046872">
    <property type="term" value="F:metal ion binding"/>
    <property type="evidence" value="ECO:0007669"/>
    <property type="project" value="UniProtKB-KW"/>
</dbReference>
<name>F4GJJ9_PARC1</name>
<dbReference type="KEGG" id="scc:Spico_1043"/>
<dbReference type="PANTHER" id="PTHR37418:SF2">
    <property type="entry name" value="3-KETO-5-AMINOHEXANOATE CLEAVAGE ENZYME"/>
    <property type="match status" value="1"/>
</dbReference>
<dbReference type="OrthoDB" id="63399at2"/>
<protein>
    <recommendedName>
        <fullName evidence="7">3-keto-5-aminohexanoate cleavage enzyme</fullName>
    </recommendedName>
</protein>
<dbReference type="HOGENOM" id="CLU_065536_0_0_12"/>
<comment type="cofactor">
    <cofactor evidence="1">
        <name>Zn(2+)</name>
        <dbReference type="ChEBI" id="CHEBI:29105"/>
    </cofactor>
</comment>
<reference evidence="6" key="1">
    <citation type="submission" date="2011-04" db="EMBL/GenBank/DDBJ databases">
        <title>The complete genome of Spirochaeta coccoides DSM 17374.</title>
        <authorList>
            <person name="Lucas S."/>
            <person name="Copeland A."/>
            <person name="Lapidus A."/>
            <person name="Bruce D."/>
            <person name="Goodwin L."/>
            <person name="Pitluck S."/>
            <person name="Peters L."/>
            <person name="Kyrpides N."/>
            <person name="Mavromatis K."/>
            <person name="Pagani I."/>
            <person name="Ivanova N."/>
            <person name="Ovchinnikova G."/>
            <person name="Lu M."/>
            <person name="Detter J.C."/>
            <person name="Tapia R."/>
            <person name="Han C."/>
            <person name="Land M."/>
            <person name="Hauser L."/>
            <person name="Markowitz V."/>
            <person name="Cheng J.-F."/>
            <person name="Hugenholtz P."/>
            <person name="Woyke T."/>
            <person name="Wu D."/>
            <person name="Spring S."/>
            <person name="Schroeder M."/>
            <person name="Brambilla E."/>
            <person name="Klenk H.-P."/>
            <person name="Eisen J.A."/>
        </authorList>
    </citation>
    <scope>NUCLEOTIDE SEQUENCE [LARGE SCALE GENOMIC DNA]</scope>
    <source>
        <strain evidence="6">ATCC BAA-1237 / DSM 17374 / SPN1</strain>
    </source>
</reference>
<proteinExistence type="predicted"/>
<organism evidence="5 6">
    <name type="scientific">Parasphaerochaeta coccoides (strain ATCC BAA-1237 / DSM 17374 / SPN1)</name>
    <name type="common">Sphaerochaeta coccoides</name>
    <dbReference type="NCBI Taxonomy" id="760011"/>
    <lineage>
        <taxon>Bacteria</taxon>
        <taxon>Pseudomonadati</taxon>
        <taxon>Spirochaetota</taxon>
        <taxon>Spirochaetia</taxon>
        <taxon>Spirochaetales</taxon>
        <taxon>Sphaerochaetaceae</taxon>
        <taxon>Parasphaerochaeta</taxon>
    </lineage>
</organism>
<dbReference type="InterPro" id="IPR008567">
    <property type="entry name" value="BKACE"/>
</dbReference>
<dbReference type="eggNOG" id="COG3246">
    <property type="taxonomic scope" value="Bacteria"/>
</dbReference>
<dbReference type="EMBL" id="CP002659">
    <property type="protein sequence ID" value="AEC02264.1"/>
    <property type="molecule type" value="Genomic_DNA"/>
</dbReference>
<dbReference type="PANTHER" id="PTHR37418">
    <property type="entry name" value="3-KETO-5-AMINOHEXANOATE CLEAVAGE ENZYME-RELATED"/>
    <property type="match status" value="1"/>
</dbReference>
<evidence type="ECO:0000313" key="5">
    <source>
        <dbReference type="EMBL" id="AEC02264.1"/>
    </source>
</evidence>
<accession>F4GJJ9</accession>
<reference evidence="5 6" key="2">
    <citation type="journal article" date="2012" name="Stand. Genomic Sci.">
        <title>Complete genome sequence of the termite hindgut bacterium Spirochaeta coccoides type strain (SPN1(T)), reclassification in the genus Sphaerochaeta as Sphaerochaeta coccoides comb. nov. and emendations of the family Spirochaetaceae and the genus Sphaerochaeta.</title>
        <authorList>
            <person name="Abt B."/>
            <person name="Han C."/>
            <person name="Scheuner C."/>
            <person name="Lu M."/>
            <person name="Lapidus A."/>
            <person name="Nolan M."/>
            <person name="Lucas S."/>
            <person name="Hammon N."/>
            <person name="Deshpande S."/>
            <person name="Cheng J.F."/>
            <person name="Tapia R."/>
            <person name="Goodwin L.A."/>
            <person name="Pitluck S."/>
            <person name="Liolios K."/>
            <person name="Pagani I."/>
            <person name="Ivanova N."/>
            <person name="Mavromatis K."/>
            <person name="Mikhailova N."/>
            <person name="Huntemann M."/>
            <person name="Pati A."/>
            <person name="Chen A."/>
            <person name="Palaniappan K."/>
            <person name="Land M."/>
            <person name="Hauser L."/>
            <person name="Brambilla E.M."/>
            <person name="Rohde M."/>
            <person name="Spring S."/>
            <person name="Gronow S."/>
            <person name="Goker M."/>
            <person name="Woyke T."/>
            <person name="Bristow J."/>
            <person name="Eisen J.A."/>
            <person name="Markowitz V."/>
            <person name="Hugenholtz P."/>
            <person name="Kyrpides N.C."/>
            <person name="Klenk H.P."/>
            <person name="Detter J.C."/>
        </authorList>
    </citation>
    <scope>NUCLEOTIDE SEQUENCE [LARGE SCALE GENOMIC DNA]</scope>
    <source>
        <strain evidence="6">ATCC BAA-1237 / DSM 17374 / SPN1</strain>
    </source>
</reference>
<dbReference type="AlphaFoldDB" id="F4GJJ9"/>
<keyword evidence="2" id="KW-0808">Transferase</keyword>
<dbReference type="InterPro" id="IPR013785">
    <property type="entry name" value="Aldolase_TIM"/>
</dbReference>
<keyword evidence="3" id="KW-0479">Metal-binding</keyword>
<gene>
    <name evidence="5" type="ordered locus">Spico_1043</name>
</gene>
<evidence type="ECO:0000256" key="1">
    <source>
        <dbReference type="ARBA" id="ARBA00001947"/>
    </source>
</evidence>
<dbReference type="STRING" id="760011.Spico_1043"/>
<dbReference type="Proteomes" id="UP000007939">
    <property type="component" value="Chromosome"/>
</dbReference>
<keyword evidence="4" id="KW-0862">Zinc</keyword>